<gene>
    <name evidence="7" type="ordered locus">Hqrw_4050</name>
</gene>
<feature type="transmembrane region" description="Helical" evidence="6">
    <location>
        <begin position="91"/>
        <end position="110"/>
    </location>
</feature>
<dbReference type="RefSeq" id="WP_014557061.1">
    <property type="nucleotide sequence ID" value="NC_017459.1"/>
</dbReference>
<evidence type="ECO:0000256" key="5">
    <source>
        <dbReference type="ARBA" id="ARBA00023136"/>
    </source>
</evidence>
<feature type="transmembrane region" description="Helical" evidence="6">
    <location>
        <begin position="216"/>
        <end position="233"/>
    </location>
</feature>
<keyword evidence="4 6" id="KW-1133">Transmembrane helix</keyword>
<feature type="transmembrane region" description="Helical" evidence="6">
    <location>
        <begin position="36"/>
        <end position="54"/>
    </location>
</feature>
<evidence type="ECO:0000256" key="4">
    <source>
        <dbReference type="ARBA" id="ARBA00022989"/>
    </source>
</evidence>
<feature type="transmembrane region" description="Helical" evidence="6">
    <location>
        <begin position="180"/>
        <end position="204"/>
    </location>
</feature>
<protein>
    <submittedName>
        <fullName evidence="7">UPF0324 family protein</fullName>
    </submittedName>
</protein>
<feature type="transmembrane region" description="Helical" evidence="6">
    <location>
        <begin position="149"/>
        <end position="168"/>
    </location>
</feature>
<dbReference type="Pfam" id="PF03601">
    <property type="entry name" value="Cons_hypoth698"/>
    <property type="match status" value="1"/>
</dbReference>
<name>G0LFL4_HALWC</name>
<keyword evidence="5 6" id="KW-0472">Membrane</keyword>
<evidence type="ECO:0000256" key="1">
    <source>
        <dbReference type="ARBA" id="ARBA00004651"/>
    </source>
</evidence>
<organism evidence="7 8">
    <name type="scientific">Haloquadratum walsbyi (strain DSM 16854 / JCM 12705 / C23)</name>
    <dbReference type="NCBI Taxonomy" id="768065"/>
    <lineage>
        <taxon>Archaea</taxon>
        <taxon>Methanobacteriati</taxon>
        <taxon>Methanobacteriota</taxon>
        <taxon>Stenosarchaea group</taxon>
        <taxon>Halobacteria</taxon>
        <taxon>Halobacteriales</taxon>
        <taxon>Haloferacaceae</taxon>
        <taxon>Haloquadratum</taxon>
    </lineage>
</organism>
<sequence length="335" mass="35180">MVTVEALRRLAPGLGVLFALGLLARGITAIIPIGSHLIVVIGLGVFMANTLGIPDWAVAGVKTHSLWLEVGIILMGVTIAFQQVVDAGLQVLLIVGVAVCATVLVVEVLAREFFDIPEKIGSLLAAGSGICGVSAVAAVAGSIKPDQQQIAYAAATVLLFDAITLIIYPTVGHLLGLSDFVFGIWAGTTMFSTGPVTAAGFAYSRNAGEWAVLVKLTRNAFIGVVVIGYVLYYSRRGSTDATVDHTWRYLWESFPKFIIGFVVLMILGSAGVLSDTQITALDNASNWLFLVAFAGLGLSIDIGELRESGIKPVGVVSISLLLVSGLTLSALLYLF</sequence>
<dbReference type="EMBL" id="FR746099">
    <property type="protein sequence ID" value="CCC41777.1"/>
    <property type="molecule type" value="Genomic_DNA"/>
</dbReference>
<dbReference type="HOGENOM" id="CLU_033541_1_0_2"/>
<dbReference type="InterPro" id="IPR018383">
    <property type="entry name" value="UPF0324_pro"/>
</dbReference>
<evidence type="ECO:0000313" key="7">
    <source>
        <dbReference type="EMBL" id="CCC41777.1"/>
    </source>
</evidence>
<dbReference type="AlphaFoldDB" id="G0LFL4"/>
<comment type="subcellular location">
    <subcellularLocation>
        <location evidence="1">Cell membrane</location>
        <topology evidence="1">Multi-pass membrane protein</topology>
    </subcellularLocation>
</comment>
<feature type="transmembrane region" description="Helical" evidence="6">
    <location>
        <begin position="285"/>
        <end position="303"/>
    </location>
</feature>
<evidence type="ECO:0000256" key="6">
    <source>
        <dbReference type="SAM" id="Phobius"/>
    </source>
</evidence>
<reference evidence="7 8" key="1">
    <citation type="journal article" date="2011" name="PLoS ONE">
        <title>Haloquadratum walsbyi: limited diversity in a global pond.</title>
        <authorList>
            <person name="Dyall-Smith M."/>
            <person name="Pfeiffer F."/>
            <person name="Klee K."/>
            <person name="Palm P."/>
            <person name="Gross K."/>
            <person name="Schuster S.C."/>
            <person name="Rampp M."/>
            <person name="Oesterhelt D."/>
        </authorList>
    </citation>
    <scope>NUCLEOTIDE SEQUENCE [LARGE SCALE GENOMIC DNA]</scope>
    <source>
        <strain evidence="8">DSM 16854 / JCM 12705 / C23</strain>
    </source>
</reference>
<feature type="transmembrane region" description="Helical" evidence="6">
    <location>
        <begin position="66"/>
        <end position="85"/>
    </location>
</feature>
<proteinExistence type="predicted"/>
<dbReference type="PANTHER" id="PTHR30106">
    <property type="entry name" value="INNER MEMBRANE PROTEIN YEIH-RELATED"/>
    <property type="match status" value="1"/>
</dbReference>
<evidence type="ECO:0000313" key="8">
    <source>
        <dbReference type="Proteomes" id="UP000007954"/>
    </source>
</evidence>
<dbReference type="Proteomes" id="UP000007954">
    <property type="component" value="Chromosome"/>
</dbReference>
<keyword evidence="3 6" id="KW-0812">Transmembrane</keyword>
<feature type="transmembrane region" description="Helical" evidence="6">
    <location>
        <begin position="315"/>
        <end position="334"/>
    </location>
</feature>
<evidence type="ECO:0000256" key="2">
    <source>
        <dbReference type="ARBA" id="ARBA00022475"/>
    </source>
</evidence>
<dbReference type="GO" id="GO:0005886">
    <property type="term" value="C:plasma membrane"/>
    <property type="evidence" value="ECO:0007669"/>
    <property type="project" value="UniProtKB-SubCell"/>
</dbReference>
<evidence type="ECO:0000256" key="3">
    <source>
        <dbReference type="ARBA" id="ARBA00022692"/>
    </source>
</evidence>
<accession>G0LFL4</accession>
<dbReference type="KEGG" id="hwc:Hqrw_4050"/>
<feature type="transmembrane region" description="Helical" evidence="6">
    <location>
        <begin position="254"/>
        <end position="273"/>
    </location>
</feature>
<dbReference type="PANTHER" id="PTHR30106:SF1">
    <property type="entry name" value="UPF0324 MEMBRANE PROTEIN FN0533"/>
    <property type="match status" value="1"/>
</dbReference>
<dbReference type="OrthoDB" id="26684at2157"/>
<keyword evidence="2" id="KW-1003">Cell membrane</keyword>
<dbReference type="GeneID" id="12448951"/>
<feature type="transmembrane region" description="Helical" evidence="6">
    <location>
        <begin position="122"/>
        <end position="143"/>
    </location>
</feature>